<evidence type="ECO:0000259" key="1">
    <source>
        <dbReference type="Pfam" id="PF04230"/>
    </source>
</evidence>
<accession>A0AAW6ILP5</accession>
<name>A0AAW6ILP5_BACOV</name>
<reference evidence="2" key="1">
    <citation type="submission" date="2022-10" db="EMBL/GenBank/DDBJ databases">
        <title>Human gut microbiome strain richness.</title>
        <authorList>
            <person name="Chen-Liaw A."/>
        </authorList>
    </citation>
    <scope>NUCLEOTIDE SEQUENCE</scope>
    <source>
        <strain evidence="2">RTP21484st1_H8_RTP21484_190118</strain>
    </source>
</reference>
<dbReference type="InterPro" id="IPR007345">
    <property type="entry name" value="Polysacch_pyruvyl_Trfase"/>
</dbReference>
<gene>
    <name evidence="2" type="ORF">PQ628_20235</name>
</gene>
<evidence type="ECO:0000313" key="3">
    <source>
        <dbReference type="Proteomes" id="UP001215078"/>
    </source>
</evidence>
<protein>
    <submittedName>
        <fullName evidence="2">Polysaccharide pyruvyl transferase family protein</fullName>
    </submittedName>
</protein>
<dbReference type="AlphaFoldDB" id="A0AAW6ILP5"/>
<feature type="domain" description="Polysaccharide pyruvyl transferase" evidence="1">
    <location>
        <begin position="16"/>
        <end position="319"/>
    </location>
</feature>
<evidence type="ECO:0000313" key="2">
    <source>
        <dbReference type="EMBL" id="MDC7960530.1"/>
    </source>
</evidence>
<dbReference type="Proteomes" id="UP001215078">
    <property type="component" value="Unassembled WGS sequence"/>
</dbReference>
<proteinExistence type="predicted"/>
<organism evidence="2 3">
    <name type="scientific">Bacteroides ovatus</name>
    <dbReference type="NCBI Taxonomy" id="28116"/>
    <lineage>
        <taxon>Bacteria</taxon>
        <taxon>Pseudomonadati</taxon>
        <taxon>Bacteroidota</taxon>
        <taxon>Bacteroidia</taxon>
        <taxon>Bacteroidales</taxon>
        <taxon>Bacteroidaceae</taxon>
        <taxon>Bacteroides</taxon>
    </lineage>
</organism>
<dbReference type="EMBL" id="JAQQPO010000027">
    <property type="protein sequence ID" value="MDC7960530.1"/>
    <property type="molecule type" value="Genomic_DNA"/>
</dbReference>
<dbReference type="Pfam" id="PF04230">
    <property type="entry name" value="PS_pyruv_trans"/>
    <property type="match status" value="1"/>
</dbReference>
<sequence>MKRKIAILTIFQGNYNYGGMLQAYALSYIINRLGYNACQIIFDGGENPIYPSKIQQLRQYSILEIFSKFLEKWVEKKTYLIADNLRIRKSLFDKFEKENIFVSNKYDIESINHLGQDFEIFIVGSDQVWNPNVVNRFYLLDFPVYANAKRLSYAASIGRGFINKYEGECFKKYLDSFDAISVREASAKALLEKAEVKVSIKIVLDPTMLLSTEEWNQVCSERMIKEKYVLLYSFSNCLFQNELKDFYTSLGYQIIFIPYVKQKYNKFDGISPLRPMWNVGPAEFLSLIRYADVVVTDSFHGAVFSIMYNRTFYVFNRDNVKAKTSKNVRLCDLLNLYGLSDRMIENVENLKKLNDNINYVSINQKRMMFADESIKWLQQSLE</sequence>
<comment type="caution">
    <text evidence="2">The sequence shown here is derived from an EMBL/GenBank/DDBJ whole genome shotgun (WGS) entry which is preliminary data.</text>
</comment>
<dbReference type="GO" id="GO:0016740">
    <property type="term" value="F:transferase activity"/>
    <property type="evidence" value="ECO:0007669"/>
    <property type="project" value="UniProtKB-KW"/>
</dbReference>
<keyword evidence="2" id="KW-0808">Transferase</keyword>
<dbReference type="RefSeq" id="WP_272841970.1">
    <property type="nucleotide sequence ID" value="NZ_JAQQPO010000027.1"/>
</dbReference>